<dbReference type="Proteomes" id="UP001372338">
    <property type="component" value="Unassembled WGS sequence"/>
</dbReference>
<protein>
    <submittedName>
        <fullName evidence="2">Uncharacterized protein</fullName>
    </submittedName>
</protein>
<accession>A0AAN9HX12</accession>
<dbReference type="EMBL" id="JAYWIO010000005">
    <property type="protein sequence ID" value="KAK7259313.1"/>
    <property type="molecule type" value="Genomic_DNA"/>
</dbReference>
<sequence length="223" mass="25438">MGLLVLTRNREKYGYVEVLAKEKAANLPKAKAEQTFVVVNPHVRQSSCARERGIGFVTPLSSKHKGHCGHKGHFKKVKKLKVAIKKELLEQRVASKEASSQLKNMDAKLSQMKDQVTLLKQKIIDIEVIIGDLKKEKFGWNKENDKADNYLNNFDEVVTKTFDNTLAHFEILNPKLMLNSRGVETGHIVHEGRIMLFDEVREMFLLNFEKESHGSLMVDDVSH</sequence>
<keyword evidence="1" id="KW-0175">Coiled coil</keyword>
<feature type="coiled-coil region" evidence="1">
    <location>
        <begin position="95"/>
        <end position="122"/>
    </location>
</feature>
<evidence type="ECO:0000256" key="1">
    <source>
        <dbReference type="SAM" id="Coils"/>
    </source>
</evidence>
<evidence type="ECO:0000313" key="3">
    <source>
        <dbReference type="Proteomes" id="UP001372338"/>
    </source>
</evidence>
<proteinExistence type="predicted"/>
<organism evidence="2 3">
    <name type="scientific">Crotalaria pallida</name>
    <name type="common">Smooth rattlebox</name>
    <name type="synonym">Crotalaria striata</name>
    <dbReference type="NCBI Taxonomy" id="3830"/>
    <lineage>
        <taxon>Eukaryota</taxon>
        <taxon>Viridiplantae</taxon>
        <taxon>Streptophyta</taxon>
        <taxon>Embryophyta</taxon>
        <taxon>Tracheophyta</taxon>
        <taxon>Spermatophyta</taxon>
        <taxon>Magnoliopsida</taxon>
        <taxon>eudicotyledons</taxon>
        <taxon>Gunneridae</taxon>
        <taxon>Pentapetalae</taxon>
        <taxon>rosids</taxon>
        <taxon>fabids</taxon>
        <taxon>Fabales</taxon>
        <taxon>Fabaceae</taxon>
        <taxon>Papilionoideae</taxon>
        <taxon>50 kb inversion clade</taxon>
        <taxon>genistoids sensu lato</taxon>
        <taxon>core genistoids</taxon>
        <taxon>Crotalarieae</taxon>
        <taxon>Crotalaria</taxon>
    </lineage>
</organism>
<comment type="caution">
    <text evidence="2">The sequence shown here is derived from an EMBL/GenBank/DDBJ whole genome shotgun (WGS) entry which is preliminary data.</text>
</comment>
<dbReference type="AlphaFoldDB" id="A0AAN9HX12"/>
<keyword evidence="3" id="KW-1185">Reference proteome</keyword>
<name>A0AAN9HX12_CROPI</name>
<gene>
    <name evidence="2" type="ORF">RIF29_24917</name>
</gene>
<reference evidence="2 3" key="1">
    <citation type="submission" date="2024-01" db="EMBL/GenBank/DDBJ databases">
        <title>The genomes of 5 underutilized Papilionoideae crops provide insights into root nodulation and disease resistanc.</title>
        <authorList>
            <person name="Yuan L."/>
        </authorList>
    </citation>
    <scope>NUCLEOTIDE SEQUENCE [LARGE SCALE GENOMIC DNA]</scope>
    <source>
        <strain evidence="2">ZHUSHIDOU_FW_LH</strain>
        <tissue evidence="2">Leaf</tissue>
    </source>
</reference>
<evidence type="ECO:0000313" key="2">
    <source>
        <dbReference type="EMBL" id="KAK7259313.1"/>
    </source>
</evidence>